<dbReference type="Proteomes" id="UP001642484">
    <property type="component" value="Unassembled WGS sequence"/>
</dbReference>
<feature type="region of interest" description="Disordered" evidence="1">
    <location>
        <begin position="348"/>
        <end position="369"/>
    </location>
</feature>
<evidence type="ECO:0008006" key="4">
    <source>
        <dbReference type="Google" id="ProtNLM"/>
    </source>
</evidence>
<reference evidence="2 3" key="1">
    <citation type="submission" date="2024-02" db="EMBL/GenBank/DDBJ databases">
        <authorList>
            <person name="Chen Y."/>
            <person name="Shah S."/>
            <person name="Dougan E. K."/>
            <person name="Thang M."/>
            <person name="Chan C."/>
        </authorList>
    </citation>
    <scope>NUCLEOTIDE SEQUENCE [LARGE SCALE GENOMIC DNA]</scope>
</reference>
<gene>
    <name evidence="2" type="ORF">CCMP2556_LOCUS47689</name>
</gene>
<accession>A0ABP0RLU5</accession>
<protein>
    <recommendedName>
        <fullName evidence="4">DDE-1 domain-containing protein</fullName>
    </recommendedName>
</protein>
<organism evidence="2 3">
    <name type="scientific">Durusdinium trenchii</name>
    <dbReference type="NCBI Taxonomy" id="1381693"/>
    <lineage>
        <taxon>Eukaryota</taxon>
        <taxon>Sar</taxon>
        <taxon>Alveolata</taxon>
        <taxon>Dinophyceae</taxon>
        <taxon>Suessiales</taxon>
        <taxon>Symbiodiniaceae</taxon>
        <taxon>Durusdinium</taxon>
    </lineage>
</organism>
<evidence type="ECO:0000313" key="3">
    <source>
        <dbReference type="Proteomes" id="UP001642484"/>
    </source>
</evidence>
<dbReference type="EMBL" id="CAXAMN010026173">
    <property type="protein sequence ID" value="CAK9101089.1"/>
    <property type="molecule type" value="Genomic_DNA"/>
</dbReference>
<proteinExistence type="predicted"/>
<feature type="compositionally biased region" description="Low complexity" evidence="1">
    <location>
        <begin position="356"/>
        <end position="369"/>
    </location>
</feature>
<evidence type="ECO:0000313" key="2">
    <source>
        <dbReference type="EMBL" id="CAK9101089.1"/>
    </source>
</evidence>
<name>A0ABP0RLU5_9DINO</name>
<evidence type="ECO:0000256" key="1">
    <source>
        <dbReference type="SAM" id="MobiDB-lite"/>
    </source>
</evidence>
<sequence length="484" mass="53381">MNGDGILVQGNRLFACDEKGLSQRADSLASGVVARHQTRRATAATANVTREHLTLTSFVSVSDRRYPVGCVVPTKTVHPDMQKMFPRSVIYPNPSGSTTAAIFSEFVLQCMLLPAREHIASGQALVLVLDSGGGQWLHLSPRLLQLCLKHNCRLFYLPAYTTRALCPLDMNIHSEMARLWAAFKAAWAHKQQPLTLFVALRAASEVCDSSLQPGVVRASWAQIGIRAGEGYDREVIFVQRHKDIFKSLRDGKGTAASSSASSALEICSRMSPQKNKHSCGQLVGVDCKFCPHCGGENSKFDSSKAALFQTRHRKGWEKKEAPADVKDVTPVEAPLLAQLDDLMATLRKKKKEPESAEAPAPAAETPVAQPVAVAEGQCEEKGDAPPPSEFDCLSDEEHDLATDIGCRNFILSHFSKKRRKDIVKVAEFYVGHLKAQASKKHTLWEIFSMNVIQKNMLKSTAGRNAWLSAWQANRAKRFQKVHKK</sequence>
<comment type="caution">
    <text evidence="2">The sequence shown here is derived from an EMBL/GenBank/DDBJ whole genome shotgun (WGS) entry which is preliminary data.</text>
</comment>
<keyword evidence="3" id="KW-1185">Reference proteome</keyword>